<dbReference type="AlphaFoldDB" id="A0A5J6QWJ7"/>
<evidence type="ECO:0000313" key="2">
    <source>
        <dbReference type="Proteomes" id="UP000327179"/>
    </source>
</evidence>
<evidence type="ECO:0000313" key="1">
    <source>
        <dbReference type="EMBL" id="QEY65109.1"/>
    </source>
</evidence>
<reference evidence="1 2" key="1">
    <citation type="submission" date="2019-08" db="EMBL/GenBank/DDBJ databases">
        <title>Whole-genome Sequencing of e-waste polymer degrading bacterium Pseudomonas sp. strain PE08.</title>
        <authorList>
            <person name="Kirdat K."/>
            <person name="Debbarma P."/>
            <person name="Narawade N."/>
            <person name="Suyal D."/>
            <person name="Thorat V."/>
            <person name="Shouche Y."/>
            <person name="Goel R."/>
            <person name="Yadav A."/>
        </authorList>
    </citation>
    <scope>NUCLEOTIDE SEQUENCE [LARGE SCALE GENOMIC DNA]</scope>
    <source>
        <strain evidence="1 2">PE08</strain>
    </source>
</reference>
<accession>A0A5J6QWJ7</accession>
<name>A0A5J6QWJ7_9GAMM</name>
<evidence type="ECO:0008006" key="3">
    <source>
        <dbReference type="Google" id="ProtNLM"/>
    </source>
</evidence>
<sequence length="106" mass="12152">MPTLQELQAPIDRKIVEELIAATPETWNSADMVVSREQTGAQERMTIVISSPEGKRDLIGPTDEMYEGLYQLSDAHLKAGTLWKKVTYWVGLDSQGEWQYRVDFEY</sequence>
<organism evidence="1 2">
    <name type="scientific">Metapseudomonas lalkuanensis</name>
    <dbReference type="NCBI Taxonomy" id="2604832"/>
    <lineage>
        <taxon>Bacteria</taxon>
        <taxon>Pseudomonadati</taxon>
        <taxon>Pseudomonadota</taxon>
        <taxon>Gammaproteobacteria</taxon>
        <taxon>Pseudomonadales</taxon>
        <taxon>Pseudomonadaceae</taxon>
        <taxon>Metapseudomonas</taxon>
    </lineage>
</organism>
<dbReference type="KEGG" id="plal:FXN65_24740"/>
<keyword evidence="2" id="KW-1185">Reference proteome</keyword>
<gene>
    <name evidence="1" type="ORF">FXN65_24740</name>
</gene>
<protein>
    <recommendedName>
        <fullName evidence="3">DUF600 family protein</fullName>
    </recommendedName>
</protein>
<dbReference type="Proteomes" id="UP000327179">
    <property type="component" value="Chromosome"/>
</dbReference>
<dbReference type="EMBL" id="CP043311">
    <property type="protein sequence ID" value="QEY65109.1"/>
    <property type="molecule type" value="Genomic_DNA"/>
</dbReference>
<dbReference type="RefSeq" id="WP_151137373.1">
    <property type="nucleotide sequence ID" value="NZ_CP043311.1"/>
</dbReference>
<proteinExistence type="predicted"/>